<proteinExistence type="predicted"/>
<name>A0A9N9PBD9_9GLOM</name>
<keyword evidence="2" id="KW-1185">Reference proteome</keyword>
<evidence type="ECO:0000313" key="2">
    <source>
        <dbReference type="Proteomes" id="UP000789759"/>
    </source>
</evidence>
<protein>
    <submittedName>
        <fullName evidence="1">20312_t:CDS:1</fullName>
    </submittedName>
</protein>
<gene>
    <name evidence="1" type="ORF">CPELLU_LOCUS18216</name>
</gene>
<dbReference type="EMBL" id="CAJVQA010035042">
    <property type="protein sequence ID" value="CAG8806605.1"/>
    <property type="molecule type" value="Genomic_DNA"/>
</dbReference>
<evidence type="ECO:0000313" key="1">
    <source>
        <dbReference type="EMBL" id="CAG8806605.1"/>
    </source>
</evidence>
<sequence>ALKTELLARSKPNIFKTKVKKEEMVANYSLTKTELDLAQEISIFQGFKNLHSNSRKKLVVIIMDLKDGYYHLLVKPGGMGLFKDDICVAYPEVNILSYRRDHIIAPNLRLSSLILAEKENWNPYKDSNFIV</sequence>
<feature type="non-terminal residue" evidence="1">
    <location>
        <position position="1"/>
    </location>
</feature>
<dbReference type="Proteomes" id="UP000789759">
    <property type="component" value="Unassembled WGS sequence"/>
</dbReference>
<organism evidence="1 2">
    <name type="scientific">Cetraspora pellucida</name>
    <dbReference type="NCBI Taxonomy" id="1433469"/>
    <lineage>
        <taxon>Eukaryota</taxon>
        <taxon>Fungi</taxon>
        <taxon>Fungi incertae sedis</taxon>
        <taxon>Mucoromycota</taxon>
        <taxon>Glomeromycotina</taxon>
        <taxon>Glomeromycetes</taxon>
        <taxon>Diversisporales</taxon>
        <taxon>Gigasporaceae</taxon>
        <taxon>Cetraspora</taxon>
    </lineage>
</organism>
<reference evidence="1" key="1">
    <citation type="submission" date="2021-06" db="EMBL/GenBank/DDBJ databases">
        <authorList>
            <person name="Kallberg Y."/>
            <person name="Tangrot J."/>
            <person name="Rosling A."/>
        </authorList>
    </citation>
    <scope>NUCLEOTIDE SEQUENCE</scope>
    <source>
        <strain evidence="1">FL966</strain>
    </source>
</reference>
<comment type="caution">
    <text evidence="1">The sequence shown here is derived from an EMBL/GenBank/DDBJ whole genome shotgun (WGS) entry which is preliminary data.</text>
</comment>
<accession>A0A9N9PBD9</accession>
<dbReference type="AlphaFoldDB" id="A0A9N9PBD9"/>